<dbReference type="InterPro" id="IPR013785">
    <property type="entry name" value="Aldolase_TIM"/>
</dbReference>
<evidence type="ECO:0000256" key="1">
    <source>
        <dbReference type="ARBA" id="ARBA00004761"/>
    </source>
</evidence>
<gene>
    <name evidence="6" type="ORF">BSQ50_09510</name>
</gene>
<organism evidence="6 7">
    <name type="scientific">Liquorilactobacillus nagelii</name>
    <dbReference type="NCBI Taxonomy" id="82688"/>
    <lineage>
        <taxon>Bacteria</taxon>
        <taxon>Bacillati</taxon>
        <taxon>Bacillota</taxon>
        <taxon>Bacilli</taxon>
        <taxon>Lactobacillales</taxon>
        <taxon>Lactobacillaceae</taxon>
        <taxon>Liquorilactobacillus</taxon>
    </lineage>
</organism>
<evidence type="ECO:0000256" key="2">
    <source>
        <dbReference type="ARBA" id="ARBA00006906"/>
    </source>
</evidence>
<dbReference type="InterPro" id="IPR000887">
    <property type="entry name" value="Aldlse_KDPG_KHG"/>
</dbReference>
<dbReference type="GO" id="GO:0016829">
    <property type="term" value="F:lyase activity"/>
    <property type="evidence" value="ECO:0007669"/>
    <property type="project" value="UniProtKB-KW"/>
</dbReference>
<dbReference type="AlphaFoldDB" id="A0A3S6QYA2"/>
<dbReference type="PANTHER" id="PTHR30246:SF1">
    <property type="entry name" value="2-DEHYDRO-3-DEOXY-6-PHOSPHOGALACTONATE ALDOLASE-RELATED"/>
    <property type="match status" value="1"/>
</dbReference>
<dbReference type="SUPFAM" id="SSF51569">
    <property type="entry name" value="Aldolase"/>
    <property type="match status" value="1"/>
</dbReference>
<evidence type="ECO:0000256" key="5">
    <source>
        <dbReference type="ARBA" id="ARBA00023277"/>
    </source>
</evidence>
<dbReference type="Gene3D" id="3.20.20.70">
    <property type="entry name" value="Aldolase class I"/>
    <property type="match status" value="1"/>
</dbReference>
<dbReference type="KEGG" id="lng:BSQ50_09510"/>
<dbReference type="NCBIfam" id="TIGR01182">
    <property type="entry name" value="eda"/>
    <property type="match status" value="1"/>
</dbReference>
<keyword evidence="7" id="KW-1185">Reference proteome</keyword>
<dbReference type="CDD" id="cd00452">
    <property type="entry name" value="KDPG_aldolase"/>
    <property type="match status" value="1"/>
</dbReference>
<proteinExistence type="inferred from homology"/>
<protein>
    <submittedName>
        <fullName evidence="6">Bifunctional 2-keto-4-hydroxyglutarate aldolase/2-keto-3-deoxy-6-phosphogluconate aldolase</fullName>
    </submittedName>
</protein>
<dbReference type="PANTHER" id="PTHR30246">
    <property type="entry name" value="2-KETO-3-DEOXY-6-PHOSPHOGLUCONATE ALDOLASE"/>
    <property type="match status" value="1"/>
</dbReference>
<evidence type="ECO:0000313" key="7">
    <source>
        <dbReference type="Proteomes" id="UP000324497"/>
    </source>
</evidence>
<accession>A0A3S6QYA2</accession>
<keyword evidence="5" id="KW-0119">Carbohydrate metabolism</keyword>
<dbReference type="RefSeq" id="WP_148127014.1">
    <property type="nucleotide sequence ID" value="NZ_CP018180.1"/>
</dbReference>
<evidence type="ECO:0000256" key="4">
    <source>
        <dbReference type="ARBA" id="ARBA00023239"/>
    </source>
</evidence>
<sequence>MLQKNTYTNKVAAAGVIAVIRAQTPKQALEISEAVIAGGLKGIELTFTVPQADQVIENLTNKYQNTDVVIGAGTVLDPISARLAILAGAQFIVSPSFNIEVAKICNLYQIPYTPGCQTLTEMQTALTAGVDIIKLFPGSVAGPQMVKATLAPLPQLNIMPTGGVSLDNMADWFKAGVIAVGAGSNLLKPAENGDLAGVTVNAQKYAEKLKEIRQN</sequence>
<dbReference type="EMBL" id="CP018180">
    <property type="protein sequence ID" value="AUJ32749.1"/>
    <property type="molecule type" value="Genomic_DNA"/>
</dbReference>
<dbReference type="Pfam" id="PF01081">
    <property type="entry name" value="Aldolase"/>
    <property type="match status" value="1"/>
</dbReference>
<comment type="subunit">
    <text evidence="3">Homotrimer.</text>
</comment>
<evidence type="ECO:0000256" key="3">
    <source>
        <dbReference type="ARBA" id="ARBA00011233"/>
    </source>
</evidence>
<dbReference type="Proteomes" id="UP000324497">
    <property type="component" value="Chromosome"/>
</dbReference>
<comment type="similarity">
    <text evidence="2">Belongs to the KHG/KDPG aldolase family.</text>
</comment>
<comment type="pathway">
    <text evidence="1">Carbohydrate acid metabolism.</text>
</comment>
<evidence type="ECO:0000313" key="6">
    <source>
        <dbReference type="EMBL" id="AUJ32749.1"/>
    </source>
</evidence>
<name>A0A3S6QYA2_9LACO</name>
<dbReference type="NCBIfam" id="NF005119">
    <property type="entry name" value="PRK06552.1"/>
    <property type="match status" value="1"/>
</dbReference>
<keyword evidence="4" id="KW-0456">Lyase</keyword>
<reference evidence="6 7" key="1">
    <citation type="submission" date="2016-11" db="EMBL/GenBank/DDBJ databases">
        <title>Interaction between Lactobacillus species and yeast in water kefir.</title>
        <authorList>
            <person name="Behr J."/>
            <person name="Xu D."/>
            <person name="Vogel R.F."/>
        </authorList>
    </citation>
    <scope>NUCLEOTIDE SEQUENCE [LARGE SCALE GENOMIC DNA]</scope>
    <source>
        <strain evidence="6 7">TMW 1.1827</strain>
    </source>
</reference>